<dbReference type="PANTHER" id="PTHR13601">
    <property type="entry name" value="GAMETOGENETIN-BINDING PROTEIN 2"/>
    <property type="match status" value="1"/>
</dbReference>
<evidence type="ECO:0000313" key="4">
    <source>
        <dbReference type="Ensembl" id="ENSCCRP00020000230.1"/>
    </source>
</evidence>
<dbReference type="GO" id="GO:0005634">
    <property type="term" value="C:nucleus"/>
    <property type="evidence" value="ECO:0007669"/>
    <property type="project" value="TreeGrafter"/>
</dbReference>
<evidence type="ECO:0000256" key="3">
    <source>
        <dbReference type="ARBA" id="ARBA00031743"/>
    </source>
</evidence>
<dbReference type="AlphaFoldDB" id="A0A8C2GW63"/>
<protein>
    <recommendedName>
        <fullName evidence="2">Gametogenetin-binding protein 2</fullName>
    </recommendedName>
    <alternativeName>
        <fullName evidence="3">Protein ZNF403</fullName>
    </alternativeName>
</protein>
<dbReference type="Ensembl" id="ENSCCRT00020000326.1">
    <property type="protein sequence ID" value="ENSCCRP00020000230.1"/>
    <property type="gene ID" value="ENSCCRG00020000190.1"/>
</dbReference>
<dbReference type="InterPro" id="IPR026073">
    <property type="entry name" value="GGNBP2"/>
</dbReference>
<reference evidence="4" key="1">
    <citation type="submission" date="2025-08" db="UniProtKB">
        <authorList>
            <consortium name="Ensembl"/>
        </authorList>
    </citation>
    <scope>IDENTIFICATION</scope>
</reference>
<dbReference type="GO" id="GO:0005737">
    <property type="term" value="C:cytoplasm"/>
    <property type="evidence" value="ECO:0007669"/>
    <property type="project" value="TreeGrafter"/>
</dbReference>
<sequence>MARLVAVCRDGEEDYLFLARQIPLYIDDSLTMVMEFPDSILDFDSCQINSSQMKQFIEVNNDIFSFSLYLIKASTISGQGLLNSLCL</sequence>
<evidence type="ECO:0000256" key="1">
    <source>
        <dbReference type="ARBA" id="ARBA00003056"/>
    </source>
</evidence>
<evidence type="ECO:0000256" key="2">
    <source>
        <dbReference type="ARBA" id="ARBA00019230"/>
    </source>
</evidence>
<accession>A0A8C2GW63</accession>
<comment type="function">
    <text evidence="1">May be involved in spermatogenesis.</text>
</comment>
<name>A0A8C2GW63_CYPCA</name>
<dbReference type="PANTHER" id="PTHR13601:SF2">
    <property type="entry name" value="GAMETOGENETIN-BINDING PROTEIN 2"/>
    <property type="match status" value="1"/>
</dbReference>
<dbReference type="Proteomes" id="UP000694701">
    <property type="component" value="Unplaced"/>
</dbReference>
<organism evidence="4 5">
    <name type="scientific">Cyprinus carpio</name>
    <name type="common">Common carp</name>
    <dbReference type="NCBI Taxonomy" id="7962"/>
    <lineage>
        <taxon>Eukaryota</taxon>
        <taxon>Metazoa</taxon>
        <taxon>Chordata</taxon>
        <taxon>Craniata</taxon>
        <taxon>Vertebrata</taxon>
        <taxon>Euteleostomi</taxon>
        <taxon>Actinopterygii</taxon>
        <taxon>Neopterygii</taxon>
        <taxon>Teleostei</taxon>
        <taxon>Ostariophysi</taxon>
        <taxon>Cypriniformes</taxon>
        <taxon>Cyprinidae</taxon>
        <taxon>Cyprininae</taxon>
        <taxon>Cyprinus</taxon>
    </lineage>
</organism>
<proteinExistence type="predicted"/>
<evidence type="ECO:0000313" key="5">
    <source>
        <dbReference type="Proteomes" id="UP000694701"/>
    </source>
</evidence>